<comment type="caution">
    <text evidence="3">The sequence shown here is derived from an EMBL/GenBank/DDBJ whole genome shotgun (WGS) entry which is preliminary data.</text>
</comment>
<feature type="transmembrane region" description="Helical" evidence="1">
    <location>
        <begin position="301"/>
        <end position="320"/>
    </location>
</feature>
<dbReference type="Gene3D" id="3.40.720.10">
    <property type="entry name" value="Alkaline Phosphatase, subunit A"/>
    <property type="match status" value="1"/>
</dbReference>
<feature type="transmembrane region" description="Helical" evidence="1">
    <location>
        <begin position="196"/>
        <end position="215"/>
    </location>
</feature>
<dbReference type="Pfam" id="PF00884">
    <property type="entry name" value="Sulfatase"/>
    <property type="match status" value="1"/>
</dbReference>
<dbReference type="AlphaFoldDB" id="A0A3P1V8G4"/>
<protein>
    <recommendedName>
        <fullName evidence="2">Sulfatase N-terminal domain-containing protein</fullName>
    </recommendedName>
</protein>
<evidence type="ECO:0000256" key="1">
    <source>
        <dbReference type="SAM" id="Phobius"/>
    </source>
</evidence>
<evidence type="ECO:0000313" key="4">
    <source>
        <dbReference type="Proteomes" id="UP000281771"/>
    </source>
</evidence>
<feature type="transmembrane region" description="Helical" evidence="1">
    <location>
        <begin position="377"/>
        <end position="400"/>
    </location>
</feature>
<keyword evidence="4" id="KW-1185">Reference proteome</keyword>
<feature type="domain" description="Sulfatase N-terminal" evidence="2">
    <location>
        <begin position="505"/>
        <end position="796"/>
    </location>
</feature>
<keyword evidence="1" id="KW-1133">Transmembrane helix</keyword>
<feature type="transmembrane region" description="Helical" evidence="1">
    <location>
        <begin position="235"/>
        <end position="254"/>
    </location>
</feature>
<reference evidence="3 4" key="1">
    <citation type="submission" date="2018-11" db="EMBL/GenBank/DDBJ databases">
        <title>Genomes From Bacteria Associated with the Canine Oral Cavity: a Test Case for Automated Genome-Based Taxonomic Assignment.</title>
        <authorList>
            <person name="Coil D.A."/>
            <person name="Jospin G."/>
            <person name="Darling A.E."/>
            <person name="Wallis C."/>
            <person name="Davis I.J."/>
            <person name="Harris S."/>
            <person name="Eisen J.A."/>
            <person name="Holcombe L.J."/>
            <person name="O'Flynn C."/>
        </authorList>
    </citation>
    <scope>NUCLEOTIDE SEQUENCE [LARGE SCALE GENOMIC DNA]</scope>
    <source>
        <strain evidence="3 4">OH4621_COT-116</strain>
    </source>
</reference>
<keyword evidence="1" id="KW-0812">Transmembrane</keyword>
<name>A0A3P1V8G4_9STRE</name>
<dbReference type="CDD" id="cd16015">
    <property type="entry name" value="LTA_synthase"/>
    <property type="match status" value="1"/>
</dbReference>
<feature type="transmembrane region" description="Helical" evidence="1">
    <location>
        <begin position="12"/>
        <end position="32"/>
    </location>
</feature>
<dbReference type="InterPro" id="IPR017850">
    <property type="entry name" value="Alkaline_phosphatase_core_sf"/>
</dbReference>
<evidence type="ECO:0000259" key="2">
    <source>
        <dbReference type="Pfam" id="PF00884"/>
    </source>
</evidence>
<feature type="transmembrane region" description="Helical" evidence="1">
    <location>
        <begin position="327"/>
        <end position="344"/>
    </location>
</feature>
<proteinExistence type="predicted"/>
<accession>A0A3P1V8G4</accession>
<dbReference type="SUPFAM" id="SSF53649">
    <property type="entry name" value="Alkaline phosphatase-like"/>
    <property type="match status" value="1"/>
</dbReference>
<feature type="transmembrane region" description="Helical" evidence="1">
    <location>
        <begin position="167"/>
        <end position="184"/>
    </location>
</feature>
<feature type="transmembrane region" description="Helical" evidence="1">
    <location>
        <begin position="420"/>
        <end position="442"/>
    </location>
</feature>
<dbReference type="InterPro" id="IPR000917">
    <property type="entry name" value="Sulfatase_N"/>
</dbReference>
<evidence type="ECO:0000313" key="3">
    <source>
        <dbReference type="EMBL" id="RRD30449.1"/>
    </source>
</evidence>
<feature type="transmembrane region" description="Helical" evidence="1">
    <location>
        <begin position="266"/>
        <end position="286"/>
    </location>
</feature>
<dbReference type="EMBL" id="RQZA01000008">
    <property type="protein sequence ID" value="RRD30449.1"/>
    <property type="molecule type" value="Genomic_DNA"/>
</dbReference>
<organism evidence="3 4">
    <name type="scientific">Streptococcus minor</name>
    <dbReference type="NCBI Taxonomy" id="229549"/>
    <lineage>
        <taxon>Bacteria</taxon>
        <taxon>Bacillati</taxon>
        <taxon>Bacillota</taxon>
        <taxon>Bacilli</taxon>
        <taxon>Lactobacillales</taxon>
        <taxon>Streptococcaceae</taxon>
        <taxon>Streptococcus</taxon>
    </lineage>
</organism>
<keyword evidence="1" id="KW-0472">Membrane</keyword>
<gene>
    <name evidence="3" type="ORF">EII38_08225</name>
</gene>
<sequence>MKKIAFRRYISIGQFFWTIILTFLIFSFFSLFQNEYMIGNNAGNIKIVASKTKNKDSIATDEKIQDIIINGYKRSEFTRNTWITEDNSHLVEQTYYASGGNKTIEFQSQHPVISLSFTSHKMPSGGLLRVYLDDKLYTSSDSFSFEQSQKSHIYIFPGTVGINQNNAIWYLTAVCLILSSYFFIRTRAYRTVSRKDWLILFFLIWGSMYIMDWALSYHKLGYFQFWNSVFEKKDIDQLIPTLLIQIFVFFKLLHYWAMRSRIGARLALILLVSTYIMVPLLAHYILENGYSSYQNIEVEYVLYNLVAYFIIFISFSWIFASFKKAGALLFFTALVFGFTTNILIDTRSEPLLPYHFYQLTTGLDVAAKTDFEFTDRILQSFLLTIIFSGILLLNPANLSFISRRLRRNYVPKRLIVSIKLASSTLAILFTIFVLPTALLSFADQAKFYLNTQRMQSTYAKRGFFLAFSHYYMRSKLEEPSKYGPQKMDEVYSQFKQTDIPSNQFPNIIIIQNESQADYGKLTNLEFSTDPMEFQHSLEENTISGETYVSVFGGGTSNTEYEVLTSNALAGLPLNIFPYQQLVNEKSDSFAWTLSDYGYDTVAIHPETKNNYRRERVYDYLGFHSYYFEDTDPAISDLFKPHYERNFVSDKSLYQGIRQLLDQKSPNTPLFNFVVTMQGHGSYNASLDSYERTVQIRDVEYQNSAATEYLTSLRSSDQALKELVDYLKTYEEPTVLVMYGDHHPTLSKEYFKNYMDSSDPGAMYKTPLVIWANFDLPEQTDVSLSVNYLVPYLLEVLSQTPHALPISPYYQYMYQLYQEVPIQTTWGYYQSDGQFTASPKGLSLFDDYKYILYNHLKDSQDYLKYYQ</sequence>
<dbReference type="Proteomes" id="UP000281771">
    <property type="component" value="Unassembled WGS sequence"/>
</dbReference>